<keyword evidence="2" id="KW-1185">Reference proteome</keyword>
<evidence type="ECO:0000313" key="1">
    <source>
        <dbReference type="EMBL" id="AGV53982.1"/>
    </source>
</evidence>
<reference evidence="1 2" key="2">
    <citation type="journal article" date="2015" name="Antonie Van Leeuwenhoek">
        <title>Ecophysiological diversity of a novel member of the genus Alteromonas, and description of Alteromonas mediterranea sp. nov.</title>
        <authorList>
            <person name="Ivanova E.P."/>
            <person name="Lopez-Perez M."/>
            <person name="Zabalos M."/>
            <person name="Nguyen S.H."/>
            <person name="Webb H.K."/>
            <person name="Ryan J."/>
            <person name="Lagutin K."/>
            <person name="Vyssotski M."/>
            <person name="Crawford R.J."/>
            <person name="Rodriguez-Valera F."/>
        </authorList>
    </citation>
    <scope>NUCLEOTIDE SEQUENCE [LARGE SCALE GENOMIC DNA]</scope>
    <source>
        <strain evidence="2">DSM 17117 / CIP 110805 / LMG 28347 / Deep ecotype</strain>
    </source>
</reference>
<dbReference type="AlphaFoldDB" id="T2DMC2"/>
<protein>
    <submittedName>
        <fullName evidence="1">Uncharacterized protein</fullName>
    </submittedName>
</protein>
<proteinExistence type="predicted"/>
<organism evidence="1 2">
    <name type="scientific">Alteromonas mediterranea (strain DSM 17117 / CIP 110805 / LMG 28347 / Deep ecotype)</name>
    <dbReference type="NCBI Taxonomy" id="1774373"/>
    <lineage>
        <taxon>Bacteria</taxon>
        <taxon>Pseudomonadati</taxon>
        <taxon>Pseudomonadota</taxon>
        <taxon>Gammaproteobacteria</taxon>
        <taxon>Alteromonadales</taxon>
        <taxon>Alteromonadaceae</taxon>
        <taxon>Alteromonas/Salinimonas group</taxon>
        <taxon>Alteromonas</taxon>
    </lineage>
</organism>
<dbReference type="EMBL" id="CP001103">
    <property type="protein sequence ID" value="AGV53982.1"/>
    <property type="molecule type" value="Genomic_DNA"/>
</dbReference>
<dbReference type="Proteomes" id="UP000001870">
    <property type="component" value="Chromosome"/>
</dbReference>
<name>T2DMC2_ALTMD</name>
<evidence type="ECO:0000313" key="2">
    <source>
        <dbReference type="Proteomes" id="UP000001870"/>
    </source>
</evidence>
<reference evidence="1 2" key="1">
    <citation type="journal article" date="2008" name="ISME J.">
        <title>Comparative genomics of two ecotypes of the marine planktonic copiotroph Alteromonas macleodii suggests alternative lifestyles associated with different kinds of particulate organic matter.</title>
        <authorList>
            <person name="Ivars-Martinez E."/>
            <person name="Martin-Cuadrado A.B."/>
            <person name="D'Auria G."/>
            <person name="Mira A."/>
            <person name="Ferriera S."/>
            <person name="Johnson J."/>
            <person name="Friedman R."/>
            <person name="Rodriguez-Valera F."/>
        </authorList>
    </citation>
    <scope>NUCLEOTIDE SEQUENCE [LARGE SCALE GENOMIC DNA]</scope>
    <source>
        <strain evidence="2">DSM 17117 / CIP 110805 / LMG 28347 / Deep ecotype</strain>
    </source>
</reference>
<dbReference type="KEGG" id="amc:MADE_000001020725"/>
<accession>T2DMC2</accession>
<gene>
    <name evidence="1" type="ORF">MADE_000001020725</name>
</gene>
<dbReference type="HOGENOM" id="CLU_3264749_0_0_6"/>
<sequence>MVVGSFLSLTILRNSSYKLGAKMAEAHGASAFLDNVKLGLH</sequence>